<feature type="transmembrane region" description="Helical" evidence="5">
    <location>
        <begin position="292"/>
        <end position="310"/>
    </location>
</feature>
<dbReference type="Gene3D" id="1.20.1250.20">
    <property type="entry name" value="MFS general substrate transporter like domains"/>
    <property type="match status" value="1"/>
</dbReference>
<feature type="transmembrane region" description="Helical" evidence="5">
    <location>
        <begin position="223"/>
        <end position="245"/>
    </location>
</feature>
<reference evidence="7 8" key="1">
    <citation type="journal article" date="2014" name="PLoS ONE">
        <title>Genome Information of Methylobacterium oryzae, a Plant-Probiotic Methylotroph in the Phyllosphere.</title>
        <authorList>
            <person name="Kwak M.J."/>
            <person name="Jeong H."/>
            <person name="Madhaiyan M."/>
            <person name="Lee Y."/>
            <person name="Sa T.M."/>
            <person name="Oh T.K."/>
            <person name="Kim J.F."/>
        </authorList>
    </citation>
    <scope>NUCLEOTIDE SEQUENCE [LARGE SCALE GENOMIC DNA]</scope>
    <source>
        <strain evidence="7 8">CBMB20</strain>
    </source>
</reference>
<feature type="domain" description="Major facilitator superfamily (MFS) profile" evidence="6">
    <location>
        <begin position="1"/>
        <end position="405"/>
    </location>
</feature>
<feature type="transmembrane region" description="Helical" evidence="5">
    <location>
        <begin position="316"/>
        <end position="339"/>
    </location>
</feature>
<evidence type="ECO:0000259" key="6">
    <source>
        <dbReference type="PROSITE" id="PS50850"/>
    </source>
</evidence>
<dbReference type="GO" id="GO:0005886">
    <property type="term" value="C:plasma membrane"/>
    <property type="evidence" value="ECO:0007669"/>
    <property type="project" value="TreeGrafter"/>
</dbReference>
<dbReference type="PANTHER" id="PTHR23508:SF10">
    <property type="entry name" value="CARBOXYLIC ACID TRANSPORTER PROTEIN HOMOLOG"/>
    <property type="match status" value="1"/>
</dbReference>
<comment type="subcellular location">
    <subcellularLocation>
        <location evidence="1">Membrane</location>
        <topology evidence="1">Multi-pass membrane protein</topology>
    </subcellularLocation>
</comment>
<feature type="transmembrane region" description="Helical" evidence="5">
    <location>
        <begin position="30"/>
        <end position="50"/>
    </location>
</feature>
<dbReference type="GO" id="GO:0046943">
    <property type="term" value="F:carboxylic acid transmembrane transporter activity"/>
    <property type="evidence" value="ECO:0007669"/>
    <property type="project" value="TreeGrafter"/>
</dbReference>
<organism evidence="7 8">
    <name type="scientific">Methylobacterium oryzae CBMB20</name>
    <dbReference type="NCBI Taxonomy" id="693986"/>
    <lineage>
        <taxon>Bacteria</taxon>
        <taxon>Pseudomonadati</taxon>
        <taxon>Pseudomonadota</taxon>
        <taxon>Alphaproteobacteria</taxon>
        <taxon>Hyphomicrobiales</taxon>
        <taxon>Methylobacteriaceae</taxon>
        <taxon>Methylobacterium</taxon>
    </lineage>
</organism>
<proteinExistence type="predicted"/>
<evidence type="ECO:0000313" key="8">
    <source>
        <dbReference type="Proteomes" id="UP000029492"/>
    </source>
</evidence>
<feature type="transmembrane region" description="Helical" evidence="5">
    <location>
        <begin position="351"/>
        <end position="375"/>
    </location>
</feature>
<feature type="transmembrane region" description="Helical" evidence="5">
    <location>
        <begin position="145"/>
        <end position="162"/>
    </location>
</feature>
<feature type="transmembrane region" description="Helical" evidence="5">
    <location>
        <begin position="88"/>
        <end position="105"/>
    </location>
</feature>
<evidence type="ECO:0000313" key="7">
    <source>
        <dbReference type="EMBL" id="AIQ88319.1"/>
    </source>
</evidence>
<keyword evidence="2 5" id="KW-0812">Transmembrane</keyword>
<feature type="transmembrane region" description="Helical" evidence="5">
    <location>
        <begin position="62"/>
        <end position="82"/>
    </location>
</feature>
<feature type="transmembrane region" description="Helical" evidence="5">
    <location>
        <begin position="265"/>
        <end position="285"/>
    </location>
</feature>
<feature type="transmembrane region" description="Helical" evidence="5">
    <location>
        <begin position="381"/>
        <end position="402"/>
    </location>
</feature>
<evidence type="ECO:0000256" key="3">
    <source>
        <dbReference type="ARBA" id="ARBA00022989"/>
    </source>
</evidence>
<dbReference type="HOGENOM" id="CLU_001265_46_6_5"/>
<keyword evidence="3 5" id="KW-1133">Transmembrane helix</keyword>
<evidence type="ECO:0000256" key="5">
    <source>
        <dbReference type="SAM" id="Phobius"/>
    </source>
</evidence>
<evidence type="ECO:0000256" key="2">
    <source>
        <dbReference type="ARBA" id="ARBA00022692"/>
    </source>
</evidence>
<keyword evidence="4 5" id="KW-0472">Membrane</keyword>
<dbReference type="PROSITE" id="PS50850">
    <property type="entry name" value="MFS"/>
    <property type="match status" value="1"/>
</dbReference>
<dbReference type="Pfam" id="PF00083">
    <property type="entry name" value="Sugar_tr"/>
    <property type="match status" value="1"/>
</dbReference>
<dbReference type="InterPro" id="IPR005828">
    <property type="entry name" value="MFS_sugar_transport-like"/>
</dbReference>
<sequence length="429" mass="45728">MFFDGFDIYLAAGVLGALVREGLSDVDRNAWFISATFAGMTVGAWLAGILGDRYGRRFTYQFNLAIFGIASMAAAFAPDILWLTGFRFVMGLGLGAEIVVGYGTLSEFMPPAIRGRFAALLAVFTNSALFAATFGGFLIIPYLGWRWMFAIAGIGAGIVWLLRKNMPESPRWLESKGRHAEAEAITRRIEEQVYGSQVAPVPAVHTPIAAPSVPLSALFQGQLLSRTVTGIVINIVNNLITHGFITWMPTFFLAQGMTVTKSLGFTAVMTLGAPLGAFIGCLLAESLGRKRGIVLFSFVALAIGLAYPQADHPALVMGLGFCLVACVFILGALSIAAYVPELFPTEIRLRGVGLCSTAGRLANIGIPFLIAFLYMQGGITAVLGLISAGLFVQGVVVFVLGVETKGMALEAVSTEPSDIIIHSRVRQSA</sequence>
<dbReference type="InterPro" id="IPR020846">
    <property type="entry name" value="MFS_dom"/>
</dbReference>
<evidence type="ECO:0000256" key="1">
    <source>
        <dbReference type="ARBA" id="ARBA00004141"/>
    </source>
</evidence>
<name>A0A089Q127_9HYPH</name>
<dbReference type="EMBL" id="CP003811">
    <property type="protein sequence ID" value="AIQ88319.1"/>
    <property type="molecule type" value="Genomic_DNA"/>
</dbReference>
<dbReference type="eggNOG" id="COG0477">
    <property type="taxonomic scope" value="Bacteria"/>
</dbReference>
<keyword evidence="8" id="KW-1185">Reference proteome</keyword>
<dbReference type="Proteomes" id="UP000029492">
    <property type="component" value="Chromosome"/>
</dbReference>
<dbReference type="SUPFAM" id="SSF103473">
    <property type="entry name" value="MFS general substrate transporter"/>
    <property type="match status" value="1"/>
</dbReference>
<dbReference type="CDD" id="cd17316">
    <property type="entry name" value="MFS_SV2_like"/>
    <property type="match status" value="1"/>
</dbReference>
<accession>A0A089Q127</accession>
<dbReference type="InterPro" id="IPR036259">
    <property type="entry name" value="MFS_trans_sf"/>
</dbReference>
<dbReference type="PANTHER" id="PTHR23508">
    <property type="entry name" value="CARBOXYLIC ACID TRANSPORTER PROTEIN HOMOLOG"/>
    <property type="match status" value="1"/>
</dbReference>
<dbReference type="AlphaFoldDB" id="A0A089Q127"/>
<dbReference type="STRING" id="693986.MOC_0564"/>
<gene>
    <name evidence="7" type="ORF">MOC_0564</name>
</gene>
<feature type="transmembrane region" description="Helical" evidence="5">
    <location>
        <begin position="117"/>
        <end position="139"/>
    </location>
</feature>
<evidence type="ECO:0000256" key="4">
    <source>
        <dbReference type="ARBA" id="ARBA00023136"/>
    </source>
</evidence>
<protein>
    <submittedName>
        <fullName evidence="7">Major facilitator MFS superfamily metabolite/H+ symporter</fullName>
    </submittedName>
</protein>
<dbReference type="KEGG" id="mor:MOC_0564"/>